<feature type="region of interest" description="Disordered" evidence="1">
    <location>
        <begin position="1"/>
        <end position="55"/>
    </location>
</feature>
<accession>A0ABT0PJD8</accession>
<feature type="compositionally biased region" description="Basic and acidic residues" evidence="1">
    <location>
        <begin position="46"/>
        <end position="55"/>
    </location>
</feature>
<comment type="caution">
    <text evidence="2">The sequence shown here is derived from an EMBL/GenBank/DDBJ whole genome shotgun (WGS) entry which is preliminary data.</text>
</comment>
<sequence length="283" mass="31985">MPTRATNSPLLPPGSSTRSPTEHSEKQEQVKDTTETKGLRLPAEQGTRKLQERDVDPVKHECLPYTEEVKKPDEKALASSFSDTYNGLYHVGAYLPKDIPDALAVFEKQKLSLDGALSQHRNGPEIQETWKKVCDSAQEYLTWSGTCDQKPVPPKLVQNWKKLGKLRTKAWDYTRKAMEQGPKKKIQLAKKANDIMPEITALRDGKVKTLQNEYYEYLETLRGKTPESVSFHKNLATMIQLVSEDFPDSYSETAIDRAVECWVENIMFNKGVLAAGLNLSDVE</sequence>
<evidence type="ECO:0000313" key="2">
    <source>
        <dbReference type="EMBL" id="MCL6271485.1"/>
    </source>
</evidence>
<keyword evidence="3" id="KW-1185">Reference proteome</keyword>
<proteinExistence type="predicted"/>
<organism evidence="2 3">
    <name type="scientific">Parendozoicomonas callyspongiae</name>
    <dbReference type="NCBI Taxonomy" id="2942213"/>
    <lineage>
        <taxon>Bacteria</taxon>
        <taxon>Pseudomonadati</taxon>
        <taxon>Pseudomonadota</taxon>
        <taxon>Gammaproteobacteria</taxon>
        <taxon>Oceanospirillales</taxon>
        <taxon>Endozoicomonadaceae</taxon>
        <taxon>Parendozoicomonas</taxon>
    </lineage>
</organism>
<feature type="compositionally biased region" description="Basic and acidic residues" evidence="1">
    <location>
        <begin position="20"/>
        <end position="38"/>
    </location>
</feature>
<dbReference type="EMBL" id="JAMFLX010000026">
    <property type="protein sequence ID" value="MCL6271485.1"/>
    <property type="molecule type" value="Genomic_DNA"/>
</dbReference>
<evidence type="ECO:0000313" key="3">
    <source>
        <dbReference type="Proteomes" id="UP001203338"/>
    </source>
</evidence>
<name>A0ABT0PJD8_9GAMM</name>
<dbReference type="RefSeq" id="WP_249701101.1">
    <property type="nucleotide sequence ID" value="NZ_JAMFLX010000026.1"/>
</dbReference>
<gene>
    <name evidence="2" type="ORF">M3P05_16310</name>
</gene>
<evidence type="ECO:0000256" key="1">
    <source>
        <dbReference type="SAM" id="MobiDB-lite"/>
    </source>
</evidence>
<protein>
    <submittedName>
        <fullName evidence="2">Uncharacterized protein</fullName>
    </submittedName>
</protein>
<reference evidence="2 3" key="1">
    <citation type="submission" date="2022-05" db="EMBL/GenBank/DDBJ databases">
        <authorList>
            <person name="Park J.-S."/>
        </authorList>
    </citation>
    <scope>NUCLEOTIDE SEQUENCE [LARGE SCALE GENOMIC DNA]</scope>
    <source>
        <strain evidence="2 3">2012CJ34-2</strain>
    </source>
</reference>
<dbReference type="Proteomes" id="UP001203338">
    <property type="component" value="Unassembled WGS sequence"/>
</dbReference>
<feature type="compositionally biased region" description="Polar residues" evidence="1">
    <location>
        <begin position="1"/>
        <end position="19"/>
    </location>
</feature>